<dbReference type="Proteomes" id="UP000655037">
    <property type="component" value="Unassembled WGS sequence"/>
</dbReference>
<dbReference type="InterPro" id="IPR006521">
    <property type="entry name" value="Tail_protein_I"/>
</dbReference>
<name>A0AAE2UQK9_AGRVI</name>
<sequence length="377" mass="41661">MTAVIVPSNSTVLEEALAVATDPYDATLGDIEAVRGFRYQRPLNATVAPYLVQEYGLGPIADFFATAEDLIDTGRAWQRIRGTPKAVLDALRWIAYYGARLEDQVKGRRRWHLYQIAMGELPGDDEVQRLYNAWYLADLSDPARAEFFRGYFGYDVRGLAWSRQRWGGALWGDSSGTRIDGNPVKWSHGRSHSVAIEDTFYEWELFGWNDLLSAFGDGGWPGIAWSQATIPWSAAGSSTTMKAWLLLQQTAFIAFYAAGGDVIGYARVIMAAENQTDADDDLVTVAYKVRTRFGNGAGKTVSKISIIYGLELSDGVKPYKAWLEPSEVIAGSGVEVGKTNFALTFFRTVRELMTVTLTINPIQIVPVHYANPALSLG</sequence>
<dbReference type="RefSeq" id="WP_194416742.1">
    <property type="nucleotide sequence ID" value="NZ_JACXXJ020000005.1"/>
</dbReference>
<dbReference type="Pfam" id="PF09684">
    <property type="entry name" value="Tail_P2_I"/>
    <property type="match status" value="1"/>
</dbReference>
<dbReference type="EMBL" id="JACXXJ020000005">
    <property type="protein sequence ID" value="MBF2715727.1"/>
    <property type="molecule type" value="Genomic_DNA"/>
</dbReference>
<proteinExistence type="predicted"/>
<reference evidence="1" key="1">
    <citation type="submission" date="2020-11" db="EMBL/GenBank/DDBJ databases">
        <title>Agrobacterium vitis strain K377 genome.</title>
        <authorList>
            <person name="Xi H."/>
        </authorList>
    </citation>
    <scope>NUCLEOTIDE SEQUENCE</scope>
    <source>
        <strain evidence="1">K377</strain>
    </source>
</reference>
<accession>A0AAE2UQK9</accession>
<organism evidence="1 2">
    <name type="scientific">Agrobacterium vitis</name>
    <name type="common">Rhizobium vitis</name>
    <dbReference type="NCBI Taxonomy" id="373"/>
    <lineage>
        <taxon>Bacteria</taxon>
        <taxon>Pseudomonadati</taxon>
        <taxon>Pseudomonadota</taxon>
        <taxon>Alphaproteobacteria</taxon>
        <taxon>Hyphomicrobiales</taxon>
        <taxon>Rhizobiaceae</taxon>
        <taxon>Rhizobium/Agrobacterium group</taxon>
        <taxon>Agrobacterium</taxon>
    </lineage>
</organism>
<evidence type="ECO:0000313" key="2">
    <source>
        <dbReference type="Proteomes" id="UP000655037"/>
    </source>
</evidence>
<protein>
    <submittedName>
        <fullName evidence="1">Uncharacterized protein</fullName>
    </submittedName>
</protein>
<comment type="caution">
    <text evidence="1">The sequence shown here is derived from an EMBL/GenBank/DDBJ whole genome shotgun (WGS) entry which is preliminary data.</text>
</comment>
<evidence type="ECO:0000313" key="1">
    <source>
        <dbReference type="EMBL" id="MBF2715727.1"/>
    </source>
</evidence>
<gene>
    <name evidence="1" type="ORF">IEI95_016025</name>
</gene>
<dbReference type="AlphaFoldDB" id="A0AAE2UQK9"/>